<dbReference type="GO" id="GO:0045892">
    <property type="term" value="P:negative regulation of DNA-templated transcription"/>
    <property type="evidence" value="ECO:0007669"/>
    <property type="project" value="InterPro"/>
</dbReference>
<dbReference type="Pfam" id="PF02909">
    <property type="entry name" value="TetR_C_1"/>
    <property type="match status" value="1"/>
</dbReference>
<keyword evidence="4 6" id="KW-0238">DNA-binding</keyword>
<dbReference type="InterPro" id="IPR023772">
    <property type="entry name" value="DNA-bd_HTH_TetR-type_CS"/>
</dbReference>
<dbReference type="SUPFAM" id="SSF46689">
    <property type="entry name" value="Homeodomain-like"/>
    <property type="match status" value="1"/>
</dbReference>
<dbReference type="KEGG" id="tsa:AciPR4_2525"/>
<dbReference type="GO" id="GO:0046677">
    <property type="term" value="P:response to antibiotic"/>
    <property type="evidence" value="ECO:0007669"/>
    <property type="project" value="InterPro"/>
</dbReference>
<evidence type="ECO:0000256" key="3">
    <source>
        <dbReference type="ARBA" id="ARBA00023015"/>
    </source>
</evidence>
<dbReference type="OrthoDB" id="166040at2"/>
<comment type="function">
    <text evidence="1">TetR is the repressor of the tetracycline resistance element; its N-terminal region forms a helix-turn-helix structure and binds DNA. Binding of tetracycline to TetR reduces the repressor affinity for the tetracycline resistance gene (tetA) promoter operator sites.</text>
</comment>
<gene>
    <name evidence="9" type="ordered locus">AciPR4_2525</name>
</gene>
<feature type="DNA-binding region" description="H-T-H motif" evidence="6">
    <location>
        <begin position="25"/>
        <end position="44"/>
    </location>
</feature>
<evidence type="ECO:0000256" key="5">
    <source>
        <dbReference type="ARBA" id="ARBA00023163"/>
    </source>
</evidence>
<dbReference type="AlphaFoldDB" id="E8V086"/>
<dbReference type="InterPro" id="IPR004111">
    <property type="entry name" value="Repressor_TetR_C"/>
</dbReference>
<protein>
    <submittedName>
        <fullName evidence="9">Tetracyclin repressor domain-containing protein</fullName>
    </submittedName>
</protein>
<reference evidence="9 10" key="1">
    <citation type="journal article" date="2012" name="Stand. Genomic Sci.">
        <title>Complete genome sequence of Terriglobus saanensis type strain SP1PR4(T), an Acidobacteria from tundra soil.</title>
        <authorList>
            <person name="Rawat S.R."/>
            <person name="Mannisto M.K."/>
            <person name="Starovoytov V."/>
            <person name="Goodwin L."/>
            <person name="Nolan M."/>
            <person name="Hauser L."/>
            <person name="Land M."/>
            <person name="Davenport K.W."/>
            <person name="Woyke T."/>
            <person name="Haggblom M.M."/>
        </authorList>
    </citation>
    <scope>NUCLEOTIDE SEQUENCE</scope>
    <source>
        <strain evidence="10">ATCC BAA-1853 / DSM 23119 / SP1PR4</strain>
    </source>
</reference>
<dbReference type="HOGENOM" id="CLU_069543_2_1_0"/>
<proteinExistence type="predicted"/>
<evidence type="ECO:0000256" key="4">
    <source>
        <dbReference type="ARBA" id="ARBA00023125"/>
    </source>
</evidence>
<keyword evidence="7" id="KW-1133">Transmembrane helix</keyword>
<organism evidence="9 10">
    <name type="scientific">Terriglobus saanensis (strain ATCC BAA-1853 / DSM 23119 / SP1PR4)</name>
    <dbReference type="NCBI Taxonomy" id="401053"/>
    <lineage>
        <taxon>Bacteria</taxon>
        <taxon>Pseudomonadati</taxon>
        <taxon>Acidobacteriota</taxon>
        <taxon>Terriglobia</taxon>
        <taxon>Terriglobales</taxon>
        <taxon>Acidobacteriaceae</taxon>
        <taxon>Terriglobus</taxon>
    </lineage>
</organism>
<keyword evidence="10" id="KW-1185">Reference proteome</keyword>
<dbReference type="Gene3D" id="1.10.10.60">
    <property type="entry name" value="Homeodomain-like"/>
    <property type="match status" value="1"/>
</dbReference>
<dbReference type="InterPro" id="IPR036271">
    <property type="entry name" value="Tet_transcr_reg_TetR-rel_C_sf"/>
</dbReference>
<evidence type="ECO:0000313" key="10">
    <source>
        <dbReference type="Proteomes" id="UP000006844"/>
    </source>
</evidence>
<dbReference type="Gene3D" id="1.10.357.10">
    <property type="entry name" value="Tetracycline Repressor, domain 2"/>
    <property type="match status" value="1"/>
</dbReference>
<keyword evidence="2" id="KW-0678">Repressor</keyword>
<dbReference type="SUPFAM" id="SSF48498">
    <property type="entry name" value="Tetracyclin repressor-like, C-terminal domain"/>
    <property type="match status" value="1"/>
</dbReference>
<dbReference type="InterPro" id="IPR009057">
    <property type="entry name" value="Homeodomain-like_sf"/>
</dbReference>
<name>E8V086_TERSS</name>
<keyword evidence="3" id="KW-0805">Transcription regulation</keyword>
<evidence type="ECO:0000313" key="9">
    <source>
        <dbReference type="EMBL" id="ADV83304.1"/>
    </source>
</evidence>
<dbReference type="PROSITE" id="PS01081">
    <property type="entry name" value="HTH_TETR_1"/>
    <property type="match status" value="1"/>
</dbReference>
<evidence type="ECO:0000259" key="8">
    <source>
        <dbReference type="PROSITE" id="PS50977"/>
    </source>
</evidence>
<dbReference type="RefSeq" id="WP_013569037.1">
    <property type="nucleotide sequence ID" value="NC_014963.1"/>
</dbReference>
<dbReference type="InterPro" id="IPR003012">
    <property type="entry name" value="Tet_transcr_reg_TetR"/>
</dbReference>
<dbReference type="PROSITE" id="PS50977">
    <property type="entry name" value="HTH_TETR_2"/>
    <property type="match status" value="1"/>
</dbReference>
<keyword evidence="7" id="KW-0472">Membrane</keyword>
<keyword evidence="7" id="KW-0812">Transmembrane</keyword>
<keyword evidence="5" id="KW-0804">Transcription</keyword>
<dbReference type="Proteomes" id="UP000006844">
    <property type="component" value="Chromosome"/>
</dbReference>
<dbReference type="eggNOG" id="COG1309">
    <property type="taxonomic scope" value="Bacteria"/>
</dbReference>
<accession>E8V086</accession>
<dbReference type="STRING" id="401053.AciPR4_2525"/>
<dbReference type="GO" id="GO:0003677">
    <property type="term" value="F:DNA binding"/>
    <property type="evidence" value="ECO:0007669"/>
    <property type="project" value="UniProtKB-UniRule"/>
</dbReference>
<dbReference type="InterPro" id="IPR001647">
    <property type="entry name" value="HTH_TetR"/>
</dbReference>
<sequence length="217" mass="24605">MKINREMVTRAGLKLLNEDGLEQLTLRRLGVELNVQAATIYWHFKSKEELLDEMATTVLAEGAADLVPARKSSDWSVWASTFGEGLRKTLLTYRDGARMVAGTRLTNTEYLKTTEKIGNRMLAAGFSVRAAVVLFSTIYNYTLSFVMEEQAVFPTPGQRSPRYSVEERNARLDPAEFPFLRQTGTILFDRYDRRFREGLALILQGASASQDKPRQKK</sequence>
<evidence type="ECO:0000256" key="7">
    <source>
        <dbReference type="SAM" id="Phobius"/>
    </source>
</evidence>
<evidence type="ECO:0000256" key="6">
    <source>
        <dbReference type="PROSITE-ProRule" id="PRU00335"/>
    </source>
</evidence>
<evidence type="ECO:0000256" key="1">
    <source>
        <dbReference type="ARBA" id="ARBA00002856"/>
    </source>
</evidence>
<feature type="transmembrane region" description="Helical" evidence="7">
    <location>
        <begin position="121"/>
        <end position="141"/>
    </location>
</feature>
<evidence type="ECO:0000256" key="2">
    <source>
        <dbReference type="ARBA" id="ARBA00022491"/>
    </source>
</evidence>
<dbReference type="EMBL" id="CP002467">
    <property type="protein sequence ID" value="ADV83304.1"/>
    <property type="molecule type" value="Genomic_DNA"/>
</dbReference>
<dbReference type="PRINTS" id="PR00400">
    <property type="entry name" value="TETREPRESSOR"/>
</dbReference>
<feature type="domain" description="HTH tetR-type" evidence="8">
    <location>
        <begin position="2"/>
        <end position="62"/>
    </location>
</feature>
<dbReference type="Pfam" id="PF00440">
    <property type="entry name" value="TetR_N"/>
    <property type="match status" value="1"/>
</dbReference>
<dbReference type="PRINTS" id="PR00455">
    <property type="entry name" value="HTHTETR"/>
</dbReference>